<feature type="compositionally biased region" description="Low complexity" evidence="1">
    <location>
        <begin position="100"/>
        <end position="110"/>
    </location>
</feature>
<evidence type="ECO:0008006" key="4">
    <source>
        <dbReference type="Google" id="ProtNLM"/>
    </source>
</evidence>
<feature type="region of interest" description="Disordered" evidence="1">
    <location>
        <begin position="58"/>
        <end position="123"/>
    </location>
</feature>
<dbReference type="Gramene" id="C.cajan_46588.t">
    <property type="protein sequence ID" value="C.cajan_46588.t"/>
    <property type="gene ID" value="C.cajan_46588"/>
</dbReference>
<organism evidence="2 3">
    <name type="scientific">Cajanus cajan</name>
    <name type="common">Pigeon pea</name>
    <name type="synonym">Cajanus indicus</name>
    <dbReference type="NCBI Taxonomy" id="3821"/>
    <lineage>
        <taxon>Eukaryota</taxon>
        <taxon>Viridiplantae</taxon>
        <taxon>Streptophyta</taxon>
        <taxon>Embryophyta</taxon>
        <taxon>Tracheophyta</taxon>
        <taxon>Spermatophyta</taxon>
        <taxon>Magnoliopsida</taxon>
        <taxon>eudicotyledons</taxon>
        <taxon>Gunneridae</taxon>
        <taxon>Pentapetalae</taxon>
        <taxon>rosids</taxon>
        <taxon>fabids</taxon>
        <taxon>Fabales</taxon>
        <taxon>Fabaceae</taxon>
        <taxon>Papilionoideae</taxon>
        <taxon>50 kb inversion clade</taxon>
        <taxon>NPAAA clade</taxon>
        <taxon>indigoferoid/millettioid clade</taxon>
        <taxon>Phaseoleae</taxon>
        <taxon>Cajanus</taxon>
    </lineage>
</organism>
<reference evidence="2" key="1">
    <citation type="journal article" date="2012" name="Nat. Biotechnol.">
        <title>Draft genome sequence of pigeonpea (Cajanus cajan), an orphan legume crop of resource-poor farmers.</title>
        <authorList>
            <person name="Varshney R.K."/>
            <person name="Chen W."/>
            <person name="Li Y."/>
            <person name="Bharti A.K."/>
            <person name="Saxena R.K."/>
            <person name="Schlueter J.A."/>
            <person name="Donoghue M.T."/>
            <person name="Azam S."/>
            <person name="Fan G."/>
            <person name="Whaley A.M."/>
            <person name="Farmer A.D."/>
            <person name="Sheridan J."/>
            <person name="Iwata A."/>
            <person name="Tuteja R."/>
            <person name="Penmetsa R.V."/>
            <person name="Wu W."/>
            <person name="Upadhyaya H.D."/>
            <person name="Yang S.P."/>
            <person name="Shah T."/>
            <person name="Saxena K.B."/>
            <person name="Michael T."/>
            <person name="McCombie W.R."/>
            <person name="Yang B."/>
            <person name="Zhang G."/>
            <person name="Yang H."/>
            <person name="Wang J."/>
            <person name="Spillane C."/>
            <person name="Cook D.R."/>
            <person name="May G.D."/>
            <person name="Xu X."/>
            <person name="Jackson S.A."/>
        </authorList>
    </citation>
    <scope>NUCLEOTIDE SEQUENCE [LARGE SCALE GENOMIC DNA]</scope>
</reference>
<name>A0A151QLN3_CAJCA</name>
<dbReference type="AlphaFoldDB" id="A0A151QLN3"/>
<dbReference type="Proteomes" id="UP000075243">
    <property type="component" value="Unassembled WGS sequence"/>
</dbReference>
<dbReference type="EMBL" id="KQ486314">
    <property type="protein sequence ID" value="KYP31195.1"/>
    <property type="molecule type" value="Genomic_DNA"/>
</dbReference>
<sequence length="189" mass="21536">MHTLGISPLDENCRHVIFDETQFPFAQLHTPQNHTYEFLDDGPSPYMVYHFSTQIRPQATPLPNSLEPISSDPATDWPNQQQSLPMPTRPSHSIPPPLLPISLLRPTPSSHPSPPKRHVTRSQHGIYKPKKSFTFLTSVSKSPLPRNPVSALCDPNWKKAMDDEYDALIYNKMWELVPRPPNVNVIRSM</sequence>
<evidence type="ECO:0000256" key="1">
    <source>
        <dbReference type="SAM" id="MobiDB-lite"/>
    </source>
</evidence>
<feature type="compositionally biased region" description="Basic residues" evidence="1">
    <location>
        <begin position="114"/>
        <end position="123"/>
    </location>
</feature>
<evidence type="ECO:0000313" key="2">
    <source>
        <dbReference type="EMBL" id="KYP31195.1"/>
    </source>
</evidence>
<evidence type="ECO:0000313" key="3">
    <source>
        <dbReference type="Proteomes" id="UP000075243"/>
    </source>
</evidence>
<accession>A0A151QLN3</accession>
<keyword evidence="3" id="KW-1185">Reference proteome</keyword>
<gene>
    <name evidence="2" type="ORF">KK1_048725</name>
</gene>
<protein>
    <recommendedName>
        <fullName evidence="4">Retrovirus-related Pol polyprotein from transposon TNT 1-94</fullName>
    </recommendedName>
</protein>
<proteinExistence type="predicted"/>
<dbReference type="OMA" id="HMNFEND"/>